<keyword evidence="5 6" id="KW-0472">Membrane</keyword>
<organism evidence="8 9">
    <name type="scientific">Herbiconiux flava</name>
    <dbReference type="NCBI Taxonomy" id="881268"/>
    <lineage>
        <taxon>Bacteria</taxon>
        <taxon>Bacillati</taxon>
        <taxon>Actinomycetota</taxon>
        <taxon>Actinomycetes</taxon>
        <taxon>Micrococcales</taxon>
        <taxon>Microbacteriaceae</taxon>
        <taxon>Herbiconiux</taxon>
    </lineage>
</organism>
<evidence type="ECO:0000256" key="5">
    <source>
        <dbReference type="ARBA" id="ARBA00023136"/>
    </source>
</evidence>
<feature type="domain" description="GtrA/DPMS transmembrane" evidence="7">
    <location>
        <begin position="20"/>
        <end position="147"/>
    </location>
</feature>
<accession>A0A852STU3</accession>
<keyword evidence="9" id="KW-1185">Reference proteome</keyword>
<keyword evidence="4 6" id="KW-1133">Transmembrane helix</keyword>
<dbReference type="Proteomes" id="UP000549913">
    <property type="component" value="Unassembled WGS sequence"/>
</dbReference>
<evidence type="ECO:0000256" key="6">
    <source>
        <dbReference type="SAM" id="Phobius"/>
    </source>
</evidence>
<dbReference type="InterPro" id="IPR051401">
    <property type="entry name" value="GtrA_CellWall_Glycosyl"/>
</dbReference>
<evidence type="ECO:0000313" key="9">
    <source>
        <dbReference type="Proteomes" id="UP000549913"/>
    </source>
</evidence>
<comment type="subcellular location">
    <subcellularLocation>
        <location evidence="1">Membrane</location>
        <topology evidence="1">Multi-pass membrane protein</topology>
    </subcellularLocation>
</comment>
<feature type="transmembrane region" description="Helical" evidence="6">
    <location>
        <begin position="92"/>
        <end position="112"/>
    </location>
</feature>
<evidence type="ECO:0000256" key="1">
    <source>
        <dbReference type="ARBA" id="ARBA00004141"/>
    </source>
</evidence>
<evidence type="ECO:0000259" key="7">
    <source>
        <dbReference type="Pfam" id="PF04138"/>
    </source>
</evidence>
<feature type="transmembrane region" description="Helical" evidence="6">
    <location>
        <begin position="54"/>
        <end position="71"/>
    </location>
</feature>
<dbReference type="AlphaFoldDB" id="A0A852STU3"/>
<feature type="transmembrane region" description="Helical" evidence="6">
    <location>
        <begin position="21"/>
        <end position="48"/>
    </location>
</feature>
<reference evidence="8 9" key="1">
    <citation type="submission" date="2020-07" db="EMBL/GenBank/DDBJ databases">
        <title>Sequencing the genomes of 1000 actinobacteria strains.</title>
        <authorList>
            <person name="Klenk H.-P."/>
        </authorList>
    </citation>
    <scope>NUCLEOTIDE SEQUENCE [LARGE SCALE GENOMIC DNA]</scope>
    <source>
        <strain evidence="8 9">DSM 26474</strain>
    </source>
</reference>
<evidence type="ECO:0000313" key="8">
    <source>
        <dbReference type="EMBL" id="NYD72426.1"/>
    </source>
</evidence>
<evidence type="ECO:0000256" key="2">
    <source>
        <dbReference type="ARBA" id="ARBA00009399"/>
    </source>
</evidence>
<gene>
    <name evidence="8" type="ORF">BJ984_003584</name>
</gene>
<feature type="transmembrane region" description="Helical" evidence="6">
    <location>
        <begin position="124"/>
        <end position="146"/>
    </location>
</feature>
<dbReference type="GO" id="GO:0005886">
    <property type="term" value="C:plasma membrane"/>
    <property type="evidence" value="ECO:0007669"/>
    <property type="project" value="TreeGrafter"/>
</dbReference>
<dbReference type="Pfam" id="PF04138">
    <property type="entry name" value="GtrA_DPMS_TM"/>
    <property type="match status" value="1"/>
</dbReference>
<dbReference type="GO" id="GO:0000271">
    <property type="term" value="P:polysaccharide biosynthetic process"/>
    <property type="evidence" value="ECO:0007669"/>
    <property type="project" value="InterPro"/>
</dbReference>
<comment type="caution">
    <text evidence="8">The sequence shown here is derived from an EMBL/GenBank/DDBJ whole genome shotgun (WGS) entry which is preliminary data.</text>
</comment>
<comment type="similarity">
    <text evidence="2">Belongs to the GtrA family.</text>
</comment>
<dbReference type="RefSeq" id="WP_179549189.1">
    <property type="nucleotide sequence ID" value="NZ_BSEW01000001.1"/>
</dbReference>
<keyword evidence="3 6" id="KW-0812">Transmembrane</keyword>
<evidence type="ECO:0000256" key="4">
    <source>
        <dbReference type="ARBA" id="ARBA00022989"/>
    </source>
</evidence>
<proteinExistence type="inferred from homology"/>
<dbReference type="InterPro" id="IPR007267">
    <property type="entry name" value="GtrA_DPMS_TM"/>
</dbReference>
<sequence length="173" mass="19129">MSSAPASPSRLRVLFFEVVRFGMVGGLGFIVDLAVFNLLVVTVLAPAQLHEGPLIAKLISASLAIVVNWLGNRYWTFRHRRRSDMLRESIEFFVVSVIGTGIGLACLWFSHYVLGFTSLLADNISGNVIGLALGSLFRFVLYRVWVFGEHRPRAPRVTLPRVEPAEQLGTTAS</sequence>
<protein>
    <submittedName>
        <fullName evidence="8">Putative flippase GtrA</fullName>
    </submittedName>
</protein>
<dbReference type="PANTHER" id="PTHR38459:SF1">
    <property type="entry name" value="PROPHAGE BACTOPRENOL-LINKED GLUCOSE TRANSLOCASE HOMOLOG"/>
    <property type="match status" value="1"/>
</dbReference>
<evidence type="ECO:0000256" key="3">
    <source>
        <dbReference type="ARBA" id="ARBA00022692"/>
    </source>
</evidence>
<dbReference type="PANTHER" id="PTHR38459">
    <property type="entry name" value="PROPHAGE BACTOPRENOL-LINKED GLUCOSE TRANSLOCASE HOMOLOG"/>
    <property type="match status" value="1"/>
</dbReference>
<name>A0A852STU3_9MICO</name>
<dbReference type="EMBL" id="JACCBM010000001">
    <property type="protein sequence ID" value="NYD72426.1"/>
    <property type="molecule type" value="Genomic_DNA"/>
</dbReference>